<proteinExistence type="predicted"/>
<comment type="caution">
    <text evidence="2">The sequence shown here is derived from an EMBL/GenBank/DDBJ whole genome shotgun (WGS) entry which is preliminary data.</text>
</comment>
<organism evidence="2 3">
    <name type="scientific">Micrococcus aloeverae</name>
    <dbReference type="NCBI Taxonomy" id="1391911"/>
    <lineage>
        <taxon>Bacteria</taxon>
        <taxon>Bacillati</taxon>
        <taxon>Actinomycetota</taxon>
        <taxon>Actinomycetes</taxon>
        <taxon>Micrococcales</taxon>
        <taxon>Micrococcaceae</taxon>
        <taxon>Micrococcus</taxon>
    </lineage>
</organism>
<keyword evidence="1" id="KW-1133">Transmembrane helix</keyword>
<keyword evidence="3" id="KW-1185">Reference proteome</keyword>
<sequence length="29" mass="2894">MPAMAAVISVPTVLGMLIVAAVLVEARVA</sequence>
<keyword evidence="1" id="KW-0812">Transmembrane</keyword>
<dbReference type="Proteomes" id="UP000582085">
    <property type="component" value="Unassembled WGS sequence"/>
</dbReference>
<gene>
    <name evidence="2" type="ORF">FHR79_001588</name>
</gene>
<evidence type="ECO:0000256" key="1">
    <source>
        <dbReference type="SAM" id="Phobius"/>
    </source>
</evidence>
<feature type="transmembrane region" description="Helical" evidence="1">
    <location>
        <begin position="6"/>
        <end position="24"/>
    </location>
</feature>
<dbReference type="EMBL" id="JACJIO010000009">
    <property type="protein sequence ID" value="MBA9081473.1"/>
    <property type="molecule type" value="Genomic_DNA"/>
</dbReference>
<keyword evidence="1" id="KW-0472">Membrane</keyword>
<reference evidence="2 3" key="1">
    <citation type="submission" date="2020-08" db="EMBL/GenBank/DDBJ databases">
        <title>The Agave Microbiome: Exploring the role of microbial communities in plant adaptations to desert environments.</title>
        <authorList>
            <person name="Partida-Martinez L.P."/>
        </authorList>
    </citation>
    <scope>NUCLEOTIDE SEQUENCE [LARGE SCALE GENOMIC DNA]</scope>
    <source>
        <strain evidence="2 3">RAT4</strain>
    </source>
</reference>
<name>A0ABR6DYV1_9MICC</name>
<protein>
    <submittedName>
        <fullName evidence="2">Uncharacterized protein</fullName>
    </submittedName>
</protein>
<accession>A0ABR6DYV1</accession>
<evidence type="ECO:0000313" key="3">
    <source>
        <dbReference type="Proteomes" id="UP000582085"/>
    </source>
</evidence>
<evidence type="ECO:0000313" key="2">
    <source>
        <dbReference type="EMBL" id="MBA9081473.1"/>
    </source>
</evidence>